<dbReference type="EMBL" id="BFAD01000014">
    <property type="protein sequence ID" value="GBE88629.1"/>
    <property type="molecule type" value="Genomic_DNA"/>
</dbReference>
<dbReference type="InParanoid" id="A0A401H2L0"/>
<name>A0A401H2L0_9APHY</name>
<comment type="caution">
    <text evidence="1">The sequence shown here is derived from an EMBL/GenBank/DDBJ whole genome shotgun (WGS) entry which is preliminary data.</text>
</comment>
<protein>
    <submittedName>
        <fullName evidence="1">Uncharacterized protein</fullName>
    </submittedName>
</protein>
<accession>A0A401H2L0</accession>
<evidence type="ECO:0000313" key="1">
    <source>
        <dbReference type="EMBL" id="GBE88629.1"/>
    </source>
</evidence>
<gene>
    <name evidence="1" type="ORF">SCP_1400340</name>
</gene>
<evidence type="ECO:0000313" key="2">
    <source>
        <dbReference type="Proteomes" id="UP000287166"/>
    </source>
</evidence>
<proteinExistence type="predicted"/>
<dbReference type="RefSeq" id="XP_027619542.1">
    <property type="nucleotide sequence ID" value="XM_027763741.1"/>
</dbReference>
<sequence length="98" mass="11390">MMSDANLIIIEEPTGSEQLLNLYFCWLYAQTVYDTMNPRTADTMSHHRPSIFLMTFDPRDDCEASRGLLDYLFDFVYLSTEIYGYDGKLAVQQRAQES</sequence>
<dbReference type="AlphaFoldDB" id="A0A401H2L0"/>
<organism evidence="1 2">
    <name type="scientific">Sparassis crispa</name>
    <dbReference type="NCBI Taxonomy" id="139825"/>
    <lineage>
        <taxon>Eukaryota</taxon>
        <taxon>Fungi</taxon>
        <taxon>Dikarya</taxon>
        <taxon>Basidiomycota</taxon>
        <taxon>Agaricomycotina</taxon>
        <taxon>Agaricomycetes</taxon>
        <taxon>Polyporales</taxon>
        <taxon>Sparassidaceae</taxon>
        <taxon>Sparassis</taxon>
    </lineage>
</organism>
<dbReference type="GeneID" id="38785546"/>
<keyword evidence="2" id="KW-1185">Reference proteome</keyword>
<reference evidence="1 2" key="1">
    <citation type="journal article" date="2018" name="Sci. Rep.">
        <title>Genome sequence of the cauliflower mushroom Sparassis crispa (Hanabiratake) and its association with beneficial usage.</title>
        <authorList>
            <person name="Kiyama R."/>
            <person name="Furutani Y."/>
            <person name="Kawaguchi K."/>
            <person name="Nakanishi T."/>
        </authorList>
    </citation>
    <scope>NUCLEOTIDE SEQUENCE [LARGE SCALE GENOMIC DNA]</scope>
</reference>
<dbReference type="Proteomes" id="UP000287166">
    <property type="component" value="Unassembled WGS sequence"/>
</dbReference>